<organism evidence="1 2">
    <name type="scientific">Herbiconiux daphne</name>
    <dbReference type="NCBI Taxonomy" id="2970914"/>
    <lineage>
        <taxon>Bacteria</taxon>
        <taxon>Bacillati</taxon>
        <taxon>Actinomycetota</taxon>
        <taxon>Actinomycetes</taxon>
        <taxon>Micrococcales</taxon>
        <taxon>Microbacteriaceae</taxon>
        <taxon>Herbiconiux</taxon>
    </lineage>
</organism>
<name>A0ABT2H9D6_9MICO</name>
<protein>
    <submittedName>
        <fullName evidence="1">Uncharacterized protein</fullName>
    </submittedName>
</protein>
<gene>
    <name evidence="1" type="ORF">N1032_22765</name>
</gene>
<dbReference type="Proteomes" id="UP001165586">
    <property type="component" value="Unassembled WGS sequence"/>
</dbReference>
<feature type="non-terminal residue" evidence="1">
    <location>
        <position position="93"/>
    </location>
</feature>
<sequence length="93" mass="10442">MEDIYGLELKRQDVNLTDKTMKIGNSLIRSFGIMSNRKKGQAKLGIARRGAKKDIEINIFEEITELPEERLVSMVNQATGGAKLNIRIKIANP</sequence>
<accession>A0ABT2H9D6</accession>
<evidence type="ECO:0000313" key="1">
    <source>
        <dbReference type="EMBL" id="MCS5736558.1"/>
    </source>
</evidence>
<comment type="caution">
    <text evidence="1">The sequence shown here is derived from an EMBL/GenBank/DDBJ whole genome shotgun (WGS) entry which is preliminary data.</text>
</comment>
<reference evidence="1" key="1">
    <citation type="submission" date="2022-08" db="EMBL/GenBank/DDBJ databases">
        <authorList>
            <person name="Deng Y."/>
            <person name="Han X.-F."/>
            <person name="Zhang Y.-Q."/>
        </authorList>
    </citation>
    <scope>NUCLEOTIDE SEQUENCE</scope>
    <source>
        <strain evidence="1">CPCC 203386</strain>
    </source>
</reference>
<dbReference type="EMBL" id="JANLCJ010000055">
    <property type="protein sequence ID" value="MCS5736558.1"/>
    <property type="molecule type" value="Genomic_DNA"/>
</dbReference>
<evidence type="ECO:0000313" key="2">
    <source>
        <dbReference type="Proteomes" id="UP001165586"/>
    </source>
</evidence>
<keyword evidence="2" id="KW-1185">Reference proteome</keyword>
<proteinExistence type="predicted"/>